<dbReference type="InParanoid" id="A0A0D0E2I8"/>
<keyword evidence="4" id="KW-1185">Reference proteome</keyword>
<dbReference type="Gene3D" id="2.40.40.10">
    <property type="entry name" value="RlpA-like domain"/>
    <property type="match status" value="1"/>
</dbReference>
<dbReference type="CDD" id="cd22191">
    <property type="entry name" value="DPBB_RlpA_EXP_N-like"/>
    <property type="match status" value="1"/>
</dbReference>
<dbReference type="AlphaFoldDB" id="A0A0D0E2I8"/>
<dbReference type="PANTHER" id="PTHR31836:SF28">
    <property type="entry name" value="SRCR DOMAIN-CONTAINING PROTEIN-RELATED"/>
    <property type="match status" value="1"/>
</dbReference>
<name>A0A0D0E2I8_9AGAM</name>
<evidence type="ECO:0000313" key="3">
    <source>
        <dbReference type="EMBL" id="KIK94829.1"/>
    </source>
</evidence>
<keyword evidence="1" id="KW-0732">Signal</keyword>
<feature type="compositionally biased region" description="Low complexity" evidence="2">
    <location>
        <begin position="127"/>
        <end position="177"/>
    </location>
</feature>
<gene>
    <name evidence="3" type="ORF">PAXRUDRAFT_781180</name>
</gene>
<dbReference type="InterPro" id="IPR051477">
    <property type="entry name" value="Expansin_CellWall"/>
</dbReference>
<dbReference type="STRING" id="930991.A0A0D0E2I8"/>
<dbReference type="InterPro" id="IPR036908">
    <property type="entry name" value="RlpA-like_sf"/>
</dbReference>
<dbReference type="PANTHER" id="PTHR31836">
    <property type="match status" value="1"/>
</dbReference>
<dbReference type="EMBL" id="KN825081">
    <property type="protein sequence ID" value="KIK94829.1"/>
    <property type="molecule type" value="Genomic_DNA"/>
</dbReference>
<evidence type="ECO:0000313" key="4">
    <source>
        <dbReference type="Proteomes" id="UP000054538"/>
    </source>
</evidence>
<reference evidence="4" key="2">
    <citation type="submission" date="2015-01" db="EMBL/GenBank/DDBJ databases">
        <title>Evolutionary Origins and Diversification of the Mycorrhizal Mutualists.</title>
        <authorList>
            <consortium name="DOE Joint Genome Institute"/>
            <consortium name="Mycorrhizal Genomics Consortium"/>
            <person name="Kohler A."/>
            <person name="Kuo A."/>
            <person name="Nagy L.G."/>
            <person name="Floudas D."/>
            <person name="Copeland A."/>
            <person name="Barry K.W."/>
            <person name="Cichocki N."/>
            <person name="Veneault-Fourrey C."/>
            <person name="LaButti K."/>
            <person name="Lindquist E.A."/>
            <person name="Lipzen A."/>
            <person name="Lundell T."/>
            <person name="Morin E."/>
            <person name="Murat C."/>
            <person name="Riley R."/>
            <person name="Ohm R."/>
            <person name="Sun H."/>
            <person name="Tunlid A."/>
            <person name="Henrissat B."/>
            <person name="Grigoriev I.V."/>
            <person name="Hibbett D.S."/>
            <person name="Martin F."/>
        </authorList>
    </citation>
    <scope>NUCLEOTIDE SEQUENCE [LARGE SCALE GENOMIC DNA]</scope>
    <source>
        <strain evidence="4">Ve08.2h10</strain>
    </source>
</reference>
<dbReference type="Proteomes" id="UP000054538">
    <property type="component" value="Unassembled WGS sequence"/>
</dbReference>
<accession>A0A0D0E2I8</accession>
<dbReference type="OrthoDB" id="623670at2759"/>
<evidence type="ECO:0000256" key="1">
    <source>
        <dbReference type="ARBA" id="ARBA00022729"/>
    </source>
</evidence>
<protein>
    <submittedName>
        <fullName evidence="3">Uncharacterized protein</fullName>
    </submittedName>
</protein>
<proteinExistence type="predicted"/>
<feature type="region of interest" description="Disordered" evidence="2">
    <location>
        <begin position="116"/>
        <end position="177"/>
    </location>
</feature>
<evidence type="ECO:0000256" key="2">
    <source>
        <dbReference type="SAM" id="MobiDB-lite"/>
    </source>
</evidence>
<reference evidence="3 4" key="1">
    <citation type="submission" date="2014-04" db="EMBL/GenBank/DDBJ databases">
        <authorList>
            <consortium name="DOE Joint Genome Institute"/>
            <person name="Kuo A."/>
            <person name="Kohler A."/>
            <person name="Jargeat P."/>
            <person name="Nagy L.G."/>
            <person name="Floudas D."/>
            <person name="Copeland A."/>
            <person name="Barry K.W."/>
            <person name="Cichocki N."/>
            <person name="Veneault-Fourrey C."/>
            <person name="LaButti K."/>
            <person name="Lindquist E.A."/>
            <person name="Lipzen A."/>
            <person name="Lundell T."/>
            <person name="Morin E."/>
            <person name="Murat C."/>
            <person name="Sun H."/>
            <person name="Tunlid A."/>
            <person name="Henrissat B."/>
            <person name="Grigoriev I.V."/>
            <person name="Hibbett D.S."/>
            <person name="Martin F."/>
            <person name="Nordberg H.P."/>
            <person name="Cantor M.N."/>
            <person name="Hua S.X."/>
        </authorList>
    </citation>
    <scope>NUCLEOTIDE SEQUENCE [LARGE SCALE GENOMIC DNA]</scope>
    <source>
        <strain evidence="3 4">Ve08.2h10</strain>
    </source>
</reference>
<dbReference type="HOGENOM" id="CLU_047639_0_1_1"/>
<sequence length="206" mass="21900">MDSKFTGSLTAIHISPEGLFRGACGVTNGPNDFIVALNSAEYDGGAHCFEMITITINGKTTQAQITDEASWWIWWTRLCPGCAPGGLDFSQGLFQYFAPVSEGELYGSWYYNSDKPTSTSTPPPPATTTSYFHTSTPPPTTTTTTTTTSSSSLSSTSTSSATTSTPSSSSPLSPVPTFTPQDPQILVQIDVALIEFGSLLQASLWL</sequence>
<dbReference type="SUPFAM" id="SSF50685">
    <property type="entry name" value="Barwin-like endoglucanases"/>
    <property type="match status" value="1"/>
</dbReference>
<organism evidence="3 4">
    <name type="scientific">Paxillus rubicundulus Ve08.2h10</name>
    <dbReference type="NCBI Taxonomy" id="930991"/>
    <lineage>
        <taxon>Eukaryota</taxon>
        <taxon>Fungi</taxon>
        <taxon>Dikarya</taxon>
        <taxon>Basidiomycota</taxon>
        <taxon>Agaricomycotina</taxon>
        <taxon>Agaricomycetes</taxon>
        <taxon>Agaricomycetidae</taxon>
        <taxon>Boletales</taxon>
        <taxon>Paxilineae</taxon>
        <taxon>Paxillaceae</taxon>
        <taxon>Paxillus</taxon>
    </lineage>
</organism>